<protein>
    <recommendedName>
        <fullName evidence="4">SRPBCC family protein</fullName>
    </recommendedName>
</protein>
<dbReference type="OrthoDB" id="4459407at2"/>
<evidence type="ECO:0000313" key="2">
    <source>
        <dbReference type="EMBL" id="KID56363.1"/>
    </source>
</evidence>
<gene>
    <name evidence="1" type="ORF">JF50_14650</name>
    <name evidence="2" type="ORF">JF50_19260</name>
</gene>
<dbReference type="EMBL" id="JWIC01000007">
    <property type="protein sequence ID" value="KID56363.1"/>
    <property type="molecule type" value="Genomic_DNA"/>
</dbReference>
<dbReference type="CDD" id="cd07821">
    <property type="entry name" value="PYR_PYL_RCAR_like"/>
    <property type="match status" value="1"/>
</dbReference>
<dbReference type="Pfam" id="PF10604">
    <property type="entry name" value="Polyketide_cyc2"/>
    <property type="match status" value="1"/>
</dbReference>
<dbReference type="InterPro" id="IPR023393">
    <property type="entry name" value="START-like_dom_sf"/>
</dbReference>
<reference evidence="2 3" key="1">
    <citation type="submission" date="2014-12" db="EMBL/GenBank/DDBJ databases">
        <title>Draft Genome Sequence of Pseudoalteromonas luteoviolacea HI1.</title>
        <authorList>
            <person name="Asahina A.Y."/>
            <person name="Hadfield M.G."/>
        </authorList>
    </citation>
    <scope>NUCLEOTIDE SEQUENCE [LARGE SCALE GENOMIC DNA]</scope>
    <source>
        <strain evidence="2 3">HI1</strain>
    </source>
</reference>
<dbReference type="Gene3D" id="3.30.530.20">
    <property type="match status" value="1"/>
</dbReference>
<comment type="caution">
    <text evidence="2">The sequence shown here is derived from an EMBL/GenBank/DDBJ whole genome shotgun (WGS) entry which is preliminary data.</text>
</comment>
<dbReference type="Proteomes" id="UP000031327">
    <property type="component" value="Unassembled WGS sequence"/>
</dbReference>
<dbReference type="RefSeq" id="WP_039610220.1">
    <property type="nucleotide sequence ID" value="NZ_JWIC01000007.1"/>
</dbReference>
<sequence>MKVTKKIIINKSAEQVWHLIAHEFDKAHLWMVPIPNSVAMGRGNSKTGAPMEGRICDLNADPNGAKVKEVITDFNEQKKQLAFDVLPVNNPKIVPIKQNHVSMSVRALNPNQAEVIWVASPALKLFAYPFYPLLRLVFPVAFGKLLKGLKAYAESHVLKVNTAQA</sequence>
<evidence type="ECO:0000313" key="1">
    <source>
        <dbReference type="EMBL" id="KID55642.1"/>
    </source>
</evidence>
<name>A0A0C1MP63_9GAMM</name>
<dbReference type="EMBL" id="JWIC01000007">
    <property type="protein sequence ID" value="KID55642.1"/>
    <property type="molecule type" value="Genomic_DNA"/>
</dbReference>
<accession>A0A0C1MP63</accession>
<evidence type="ECO:0000313" key="3">
    <source>
        <dbReference type="Proteomes" id="UP000031327"/>
    </source>
</evidence>
<dbReference type="SUPFAM" id="SSF55961">
    <property type="entry name" value="Bet v1-like"/>
    <property type="match status" value="1"/>
</dbReference>
<proteinExistence type="predicted"/>
<evidence type="ECO:0008006" key="4">
    <source>
        <dbReference type="Google" id="ProtNLM"/>
    </source>
</evidence>
<dbReference type="AlphaFoldDB" id="A0A0C1MP63"/>
<organism evidence="2 3">
    <name type="scientific">Pseudoalteromonas luteoviolacea</name>
    <dbReference type="NCBI Taxonomy" id="43657"/>
    <lineage>
        <taxon>Bacteria</taxon>
        <taxon>Pseudomonadati</taxon>
        <taxon>Pseudomonadota</taxon>
        <taxon>Gammaproteobacteria</taxon>
        <taxon>Alteromonadales</taxon>
        <taxon>Pseudoalteromonadaceae</taxon>
        <taxon>Pseudoalteromonas</taxon>
    </lineage>
</organism>
<dbReference type="InterPro" id="IPR019587">
    <property type="entry name" value="Polyketide_cyclase/dehydratase"/>
</dbReference>